<accession>A0ABV5VB91</accession>
<comment type="caution">
    <text evidence="1">The sequence shown here is derived from an EMBL/GenBank/DDBJ whole genome shotgun (WGS) entry which is preliminary data.</text>
</comment>
<dbReference type="PRINTS" id="PR00411">
    <property type="entry name" value="PNDRDTASEI"/>
</dbReference>
<gene>
    <name evidence="1" type="ORF">ACFFRO_08060</name>
</gene>
<reference evidence="1 2" key="1">
    <citation type="submission" date="2024-09" db="EMBL/GenBank/DDBJ databases">
        <authorList>
            <person name="Sun Q."/>
            <person name="Mori K."/>
        </authorList>
    </citation>
    <scope>NUCLEOTIDE SEQUENCE [LARGE SCALE GENOMIC DNA]</scope>
    <source>
        <strain evidence="1 2">JCM 10918</strain>
    </source>
</reference>
<dbReference type="PANTHER" id="PTHR10668">
    <property type="entry name" value="PHYTOENE DEHYDROGENASE"/>
    <property type="match status" value="1"/>
</dbReference>
<proteinExistence type="predicted"/>
<organism evidence="1 2">
    <name type="scientific">Streptomyces thermocoprophilus</name>
    <dbReference type="NCBI Taxonomy" id="78356"/>
    <lineage>
        <taxon>Bacteria</taxon>
        <taxon>Bacillati</taxon>
        <taxon>Actinomycetota</taxon>
        <taxon>Actinomycetes</taxon>
        <taxon>Kitasatosporales</taxon>
        <taxon>Streptomycetaceae</taxon>
        <taxon>Streptomyces</taxon>
    </lineage>
</organism>
<dbReference type="EMBL" id="JBHMAR010000006">
    <property type="protein sequence ID" value="MFB9735086.1"/>
    <property type="molecule type" value="Genomic_DNA"/>
</dbReference>
<dbReference type="Proteomes" id="UP001589703">
    <property type="component" value="Unassembled WGS sequence"/>
</dbReference>
<evidence type="ECO:0000313" key="2">
    <source>
        <dbReference type="Proteomes" id="UP001589703"/>
    </source>
</evidence>
<dbReference type="SUPFAM" id="SSF51905">
    <property type="entry name" value="FAD/NAD(P)-binding domain"/>
    <property type="match status" value="1"/>
</dbReference>
<protein>
    <submittedName>
        <fullName evidence="1">Phytoene desaturase family protein</fullName>
    </submittedName>
</protein>
<name>A0ABV5VB91_9ACTN</name>
<evidence type="ECO:0000313" key="1">
    <source>
        <dbReference type="EMBL" id="MFB9735086.1"/>
    </source>
</evidence>
<dbReference type="RefSeq" id="WP_385858431.1">
    <property type="nucleotide sequence ID" value="NZ_JBHMAR010000006.1"/>
</dbReference>
<dbReference type="InterPro" id="IPR036188">
    <property type="entry name" value="FAD/NAD-bd_sf"/>
</dbReference>
<keyword evidence="2" id="KW-1185">Reference proteome</keyword>
<sequence length="470" mass="50083">MLDVVVVGAGPNGLTAAVELARRGFSTALFEARPTVGGGASTEELTLPGFRHDPCSAAHPLAVNSPAFRAMPLDRYGLQWLHADLPMAHPFLDGTAAVLSRSVAETAASFGPRDAGAYRRLIEPFLAKWDTLAQDFMSLPLTTLPRDPVGLARFGLAGLPPSTWLMRLFRDDRARTLLAGLVAHVMAPLNGFATSAIGLVFALAAHARGWPVARGGSQSVSDALAAYLKDLGGEIHTDYEVKRLDDLPPARAYVFDTSPTALARIAGLGRAYENFRYGPSVFKIDYALDGPVPWTAPEARTAGTVQIGANSAEIGAALRAASREGRAPDRPFMITVQPSVADPTRAPEGKHVFWAYGHVPNGWSGDLTDAMERQLERFAPGFRDRILARATMGPAELAARNANYVGGDIAAGAVSGLQILLRPRLSLFPYHTAHPAVFICSSATPPGPGVHGMSGHNAAKAVWRRLRQQP</sequence>
<dbReference type="Pfam" id="PF13450">
    <property type="entry name" value="NAD_binding_8"/>
    <property type="match status" value="1"/>
</dbReference>
<dbReference type="PANTHER" id="PTHR10668:SF105">
    <property type="entry name" value="DEHYDROGENASE-RELATED"/>
    <property type="match status" value="1"/>
</dbReference>
<dbReference type="Gene3D" id="3.50.50.60">
    <property type="entry name" value="FAD/NAD(P)-binding domain"/>
    <property type="match status" value="2"/>
</dbReference>